<gene>
    <name evidence="2" type="ORF">caldi_21470</name>
</gene>
<dbReference type="InterPro" id="IPR035168">
    <property type="entry name" value="DUF5317"/>
</dbReference>
<dbReference type="Proteomes" id="UP001163687">
    <property type="component" value="Chromosome"/>
</dbReference>
<dbReference type="AlphaFoldDB" id="A0AA35CL10"/>
<dbReference type="EMBL" id="AP025628">
    <property type="protein sequence ID" value="BDG61057.1"/>
    <property type="molecule type" value="Genomic_DNA"/>
</dbReference>
<reference evidence="2" key="1">
    <citation type="submission" date="2022-03" db="EMBL/GenBank/DDBJ databases">
        <title>Complete genome sequence of Caldinitratiruptor microaerophilus.</title>
        <authorList>
            <person name="Mukaiyama R."/>
            <person name="Nishiyama T."/>
            <person name="Ueda K."/>
        </authorList>
    </citation>
    <scope>NUCLEOTIDE SEQUENCE</scope>
    <source>
        <strain evidence="2">JCM 16183</strain>
    </source>
</reference>
<accession>A0AA35CL10</accession>
<proteinExistence type="predicted"/>
<evidence type="ECO:0000256" key="1">
    <source>
        <dbReference type="SAM" id="Phobius"/>
    </source>
</evidence>
<evidence type="ECO:0000313" key="2">
    <source>
        <dbReference type="EMBL" id="BDG61057.1"/>
    </source>
</evidence>
<evidence type="ECO:0000313" key="3">
    <source>
        <dbReference type="Proteomes" id="UP001163687"/>
    </source>
</evidence>
<evidence type="ECO:0008006" key="4">
    <source>
        <dbReference type="Google" id="ProtNLM"/>
    </source>
</evidence>
<feature type="transmembrane region" description="Helical" evidence="1">
    <location>
        <begin position="41"/>
        <end position="68"/>
    </location>
</feature>
<organism evidence="2 3">
    <name type="scientific">Caldinitratiruptor microaerophilus</name>
    <dbReference type="NCBI Taxonomy" id="671077"/>
    <lineage>
        <taxon>Bacteria</taxon>
        <taxon>Bacillati</taxon>
        <taxon>Bacillota</taxon>
        <taxon>Clostridia</taxon>
        <taxon>Eubacteriales</taxon>
        <taxon>Symbiobacteriaceae</taxon>
        <taxon>Caldinitratiruptor</taxon>
    </lineage>
</organism>
<dbReference type="RefSeq" id="WP_264841736.1">
    <property type="nucleotide sequence ID" value="NZ_AP025628.1"/>
</dbReference>
<sequence>MLWLVVGTGIVVALLRGGKLRIEDVGLRAMWVAPAALALQLFSFVAPGTLLNAVLILTSYSLLVYGLVRNSHLQSLRLVLLGVILNMLVIAANGGRMPVDPRAAQASGVNIESVLAGAEAKHVVAGPETRLSFLGDVIPVPLVRRVISVGDIAISLGLFLLIQDLMGRRLEIDLGPGG</sequence>
<keyword evidence="1" id="KW-0472">Membrane</keyword>
<dbReference type="KEGG" id="cmic:caldi_21470"/>
<feature type="transmembrane region" description="Helical" evidence="1">
    <location>
        <begin position="75"/>
        <end position="92"/>
    </location>
</feature>
<feature type="transmembrane region" description="Helical" evidence="1">
    <location>
        <begin position="142"/>
        <end position="162"/>
    </location>
</feature>
<keyword evidence="1" id="KW-1133">Transmembrane helix</keyword>
<keyword evidence="1" id="KW-0812">Transmembrane</keyword>
<name>A0AA35CL10_9FIRM</name>
<keyword evidence="3" id="KW-1185">Reference proteome</keyword>
<protein>
    <recommendedName>
        <fullName evidence="4">DUF5317 domain-containing protein</fullName>
    </recommendedName>
</protein>
<dbReference type="Pfam" id="PF17248">
    <property type="entry name" value="DUF5317"/>
    <property type="match status" value="1"/>
</dbReference>